<sequence>MFKVISILAMIVLLFAICWLPIHVNLYSVLNKYFSQLKCRRSDYLQDESESHTRSQFVTLYSTKYKKRTTTTTTKSDKNFDDKTDV</sequence>
<name>A0A7R9LVU2_9ACAR</name>
<dbReference type="EMBL" id="CAJPVJ010003353">
    <property type="protein sequence ID" value="CAG2167445.1"/>
    <property type="molecule type" value="Genomic_DNA"/>
</dbReference>
<evidence type="ECO:0000313" key="3">
    <source>
        <dbReference type="Proteomes" id="UP000728032"/>
    </source>
</evidence>
<keyword evidence="3" id="KW-1185">Reference proteome</keyword>
<reference evidence="2" key="1">
    <citation type="submission" date="2020-11" db="EMBL/GenBank/DDBJ databases">
        <authorList>
            <person name="Tran Van P."/>
        </authorList>
    </citation>
    <scope>NUCLEOTIDE SEQUENCE</scope>
</reference>
<dbReference type="EMBL" id="OC918178">
    <property type="protein sequence ID" value="CAD7648831.1"/>
    <property type="molecule type" value="Genomic_DNA"/>
</dbReference>
<evidence type="ECO:0000313" key="2">
    <source>
        <dbReference type="EMBL" id="CAD7648831.1"/>
    </source>
</evidence>
<dbReference type="AlphaFoldDB" id="A0A7R9LVU2"/>
<accession>A0A7R9LVU2</accession>
<proteinExistence type="predicted"/>
<organism evidence="2">
    <name type="scientific">Oppiella nova</name>
    <dbReference type="NCBI Taxonomy" id="334625"/>
    <lineage>
        <taxon>Eukaryota</taxon>
        <taxon>Metazoa</taxon>
        <taxon>Ecdysozoa</taxon>
        <taxon>Arthropoda</taxon>
        <taxon>Chelicerata</taxon>
        <taxon>Arachnida</taxon>
        <taxon>Acari</taxon>
        <taxon>Acariformes</taxon>
        <taxon>Sarcoptiformes</taxon>
        <taxon>Oribatida</taxon>
        <taxon>Brachypylina</taxon>
        <taxon>Oppioidea</taxon>
        <taxon>Oppiidae</taxon>
        <taxon>Oppiella</taxon>
    </lineage>
</organism>
<keyword evidence="1" id="KW-1133">Transmembrane helix</keyword>
<evidence type="ECO:0000256" key="1">
    <source>
        <dbReference type="SAM" id="Phobius"/>
    </source>
</evidence>
<gene>
    <name evidence="2" type="ORF">ONB1V03_LOCUS6952</name>
</gene>
<keyword evidence="1" id="KW-0812">Transmembrane</keyword>
<protein>
    <submittedName>
        <fullName evidence="2">Uncharacterized protein</fullName>
    </submittedName>
</protein>
<feature type="transmembrane region" description="Helical" evidence="1">
    <location>
        <begin position="6"/>
        <end position="30"/>
    </location>
</feature>
<dbReference type="Proteomes" id="UP000728032">
    <property type="component" value="Unassembled WGS sequence"/>
</dbReference>
<dbReference type="Gene3D" id="1.20.1070.10">
    <property type="entry name" value="Rhodopsin 7-helix transmembrane proteins"/>
    <property type="match status" value="1"/>
</dbReference>
<keyword evidence="1" id="KW-0472">Membrane</keyword>